<keyword evidence="2" id="KW-1185">Reference proteome</keyword>
<gene>
    <name evidence="1" type="ORF">AMTR_s00065p00178820</name>
</gene>
<protein>
    <submittedName>
        <fullName evidence="1">Uncharacterized protein</fullName>
    </submittedName>
</protein>
<evidence type="ECO:0000313" key="2">
    <source>
        <dbReference type="Proteomes" id="UP000017836"/>
    </source>
</evidence>
<name>U5D8W1_AMBTC</name>
<sequence length="145" mass="16191">MRFLPCQRVAKKKIVPSERPTFYPLLVDCLAIVPMMDSDEEGLDGEMEPLFLPDESHEHLPSDSELAIMIMEDPPLNVVYNEEEILVIATTVGEILIAYKKTIVSSEKMPLYSGSKKVKDKVFAPSWSSARLAFRGPGVVINRPG</sequence>
<proteinExistence type="predicted"/>
<evidence type="ECO:0000313" key="1">
    <source>
        <dbReference type="EMBL" id="ERN18645.1"/>
    </source>
</evidence>
<organism evidence="1 2">
    <name type="scientific">Amborella trichopoda</name>
    <dbReference type="NCBI Taxonomy" id="13333"/>
    <lineage>
        <taxon>Eukaryota</taxon>
        <taxon>Viridiplantae</taxon>
        <taxon>Streptophyta</taxon>
        <taxon>Embryophyta</taxon>
        <taxon>Tracheophyta</taxon>
        <taxon>Spermatophyta</taxon>
        <taxon>Magnoliopsida</taxon>
        <taxon>Amborellales</taxon>
        <taxon>Amborellaceae</taxon>
        <taxon>Amborella</taxon>
    </lineage>
</organism>
<dbReference type="Gramene" id="ERN18645">
    <property type="protein sequence ID" value="ERN18645"/>
    <property type="gene ID" value="AMTR_s00065p00178820"/>
</dbReference>
<dbReference type="HOGENOM" id="CLU_1789450_0_0_1"/>
<dbReference type="AlphaFoldDB" id="U5D8W1"/>
<dbReference type="EMBL" id="KI392088">
    <property type="protein sequence ID" value="ERN18645.1"/>
    <property type="molecule type" value="Genomic_DNA"/>
</dbReference>
<reference evidence="2" key="1">
    <citation type="journal article" date="2013" name="Science">
        <title>The Amborella genome and the evolution of flowering plants.</title>
        <authorList>
            <consortium name="Amborella Genome Project"/>
        </authorList>
    </citation>
    <scope>NUCLEOTIDE SEQUENCE [LARGE SCALE GENOMIC DNA]</scope>
</reference>
<dbReference type="Proteomes" id="UP000017836">
    <property type="component" value="Unassembled WGS sequence"/>
</dbReference>
<accession>U5D8W1</accession>